<dbReference type="AlphaFoldDB" id="A0AA35WMG6"/>
<keyword evidence="2" id="KW-1185">Reference proteome</keyword>
<reference evidence="1" key="1">
    <citation type="submission" date="2023-03" db="EMBL/GenBank/DDBJ databases">
        <authorList>
            <person name="Steffen K."/>
            <person name="Cardenas P."/>
        </authorList>
    </citation>
    <scope>NUCLEOTIDE SEQUENCE</scope>
</reference>
<gene>
    <name evidence="1" type="ORF">GBAR_LOCUS11898</name>
</gene>
<proteinExistence type="predicted"/>
<organism evidence="1 2">
    <name type="scientific">Geodia barretti</name>
    <name type="common">Barrett's horny sponge</name>
    <dbReference type="NCBI Taxonomy" id="519541"/>
    <lineage>
        <taxon>Eukaryota</taxon>
        <taxon>Metazoa</taxon>
        <taxon>Porifera</taxon>
        <taxon>Demospongiae</taxon>
        <taxon>Heteroscleromorpha</taxon>
        <taxon>Tetractinellida</taxon>
        <taxon>Astrophorina</taxon>
        <taxon>Geodiidae</taxon>
        <taxon>Geodia</taxon>
    </lineage>
</organism>
<evidence type="ECO:0000313" key="2">
    <source>
        <dbReference type="Proteomes" id="UP001174909"/>
    </source>
</evidence>
<comment type="caution">
    <text evidence="1">The sequence shown here is derived from an EMBL/GenBank/DDBJ whole genome shotgun (WGS) entry which is preliminary data.</text>
</comment>
<protein>
    <submittedName>
        <fullName evidence="1">Uncharacterized protein</fullName>
    </submittedName>
</protein>
<dbReference type="EMBL" id="CASHTH010001781">
    <property type="protein sequence ID" value="CAI8019855.1"/>
    <property type="molecule type" value="Genomic_DNA"/>
</dbReference>
<name>A0AA35WMG6_GEOBA</name>
<sequence length="69" mass="7554">VPSLRSQNVVNLHTSRNVNKTRTIVNFDQVARLVAWQHYLVKSTHASSEVVSRLLGVAVGALMLLSSAL</sequence>
<evidence type="ECO:0000313" key="1">
    <source>
        <dbReference type="EMBL" id="CAI8019855.1"/>
    </source>
</evidence>
<dbReference type="Proteomes" id="UP001174909">
    <property type="component" value="Unassembled WGS sequence"/>
</dbReference>
<feature type="non-terminal residue" evidence="1">
    <location>
        <position position="1"/>
    </location>
</feature>
<accession>A0AA35WMG6</accession>